<gene>
    <name evidence="1" type="ORF">LQ50_04860</name>
</gene>
<dbReference type="RefSeq" id="WP_034626594.1">
    <property type="nucleotide sequence ID" value="NZ_JRJU01000004.1"/>
</dbReference>
<proteinExistence type="predicted"/>
<dbReference type="Pfam" id="PF11132">
    <property type="entry name" value="SplA"/>
    <property type="match status" value="1"/>
</dbReference>
<dbReference type="eggNOG" id="ENOG5033N73">
    <property type="taxonomic scope" value="Bacteria"/>
</dbReference>
<keyword evidence="2" id="KW-1185">Reference proteome</keyword>
<dbReference type="STRING" id="333138.LQ50_04860"/>
<reference evidence="1 2" key="1">
    <citation type="submission" date="2014-09" db="EMBL/GenBank/DDBJ databases">
        <title>Genome sequencing and annotation of Bacillus Okhensis strain Kh10-101T.</title>
        <authorList>
            <person name="Prakash J.S."/>
        </authorList>
    </citation>
    <scope>NUCLEOTIDE SEQUENCE [LARGE SCALE GENOMIC DNA]</scope>
    <source>
        <strain evidence="2">Kh10-101T</strain>
    </source>
</reference>
<dbReference type="Proteomes" id="UP000030832">
    <property type="component" value="Unassembled WGS sequence"/>
</dbReference>
<accession>A0A0B0IIG4</accession>
<comment type="caution">
    <text evidence="1">The sequence shown here is derived from an EMBL/GenBank/DDBJ whole genome shotgun (WGS) entry which is preliminary data.</text>
</comment>
<dbReference type="AlphaFoldDB" id="A0A0B0IIG4"/>
<protein>
    <submittedName>
        <fullName evidence="1">Transcriptional regulator</fullName>
    </submittedName>
</protein>
<evidence type="ECO:0000313" key="1">
    <source>
        <dbReference type="EMBL" id="KHF41105.1"/>
    </source>
</evidence>
<dbReference type="OrthoDB" id="2970581at2"/>
<sequence length="76" mass="9014">MLNIEQLEEGQQVYIIYRNPHTQTVSTVQEATIARDPMDPSRLSLLLFDFYHPLEEDDAIFSSYEEAESMFEEFYM</sequence>
<organism evidence="1 2">
    <name type="scientific">Halalkalibacter okhensis</name>
    <dbReference type="NCBI Taxonomy" id="333138"/>
    <lineage>
        <taxon>Bacteria</taxon>
        <taxon>Bacillati</taxon>
        <taxon>Bacillota</taxon>
        <taxon>Bacilli</taxon>
        <taxon>Bacillales</taxon>
        <taxon>Bacillaceae</taxon>
        <taxon>Halalkalibacter</taxon>
    </lineage>
</organism>
<dbReference type="EMBL" id="JRJU01000004">
    <property type="protein sequence ID" value="KHF41105.1"/>
    <property type="molecule type" value="Genomic_DNA"/>
</dbReference>
<evidence type="ECO:0000313" key="2">
    <source>
        <dbReference type="Proteomes" id="UP000030832"/>
    </source>
</evidence>
<dbReference type="InterPro" id="IPR022608">
    <property type="entry name" value="Tscrpt_reg_SplA"/>
</dbReference>
<name>A0A0B0IIG4_9BACI</name>